<dbReference type="GO" id="GO:0072534">
    <property type="term" value="C:perineuronal net"/>
    <property type="evidence" value="ECO:0007669"/>
    <property type="project" value="TreeGrafter"/>
</dbReference>
<evidence type="ECO:0000256" key="10">
    <source>
        <dbReference type="ARBA" id="ARBA00023157"/>
    </source>
</evidence>
<dbReference type="Pfam" id="PF07686">
    <property type="entry name" value="V-set"/>
    <property type="match status" value="1"/>
</dbReference>
<dbReference type="GO" id="GO:0005615">
    <property type="term" value="C:extracellular space"/>
    <property type="evidence" value="ECO:0007669"/>
    <property type="project" value="TreeGrafter"/>
</dbReference>
<dbReference type="Gene3D" id="3.10.100.10">
    <property type="entry name" value="Mannose-Binding Protein A, subunit A"/>
    <property type="match status" value="2"/>
</dbReference>
<dbReference type="Pfam" id="PF00193">
    <property type="entry name" value="Xlink"/>
    <property type="match status" value="2"/>
</dbReference>
<keyword evidence="3" id="KW-0964">Secreted</keyword>
<dbReference type="PROSITE" id="PS50963">
    <property type="entry name" value="LINK_2"/>
    <property type="match status" value="2"/>
</dbReference>
<sequence>MTMQKNPPAATGSLAGRVVLPCHFSITPLSPSSSTNTPSYTLRIKWSKLEETEEKVVLVAQGGVVKVGQDYRKRVTVPSQPLLLGDASLVMERLRASDAGLYRCEVMHGMEDSQDTVRLNVTGVVFHYRANTSRYTLDFPGAVEACRNAGASIATPEQLNAAFEDGLDRCDAGWLADQSVRYPITLPRPGCEGNLMSRPGVRTYGVRDPAEKYDVYCYVDKIQGDVFYPPSIRDKLTLQQARDECVKHDAVLASPGQLYAAWRSGLDRCDYGWLSDGSVRYPVTVPRPQCGGNQLGVRTLYKYDNQTGYPNPSDRHGVFCFKGKTQTHTDTYP</sequence>
<evidence type="ECO:0000259" key="14">
    <source>
        <dbReference type="PROSITE" id="PS50835"/>
    </source>
</evidence>
<dbReference type="InterPro" id="IPR050691">
    <property type="entry name" value="Hyaluronan_bind_Proteoglycan"/>
</dbReference>
<dbReference type="GO" id="GO:0005540">
    <property type="term" value="F:hyaluronic acid binding"/>
    <property type="evidence" value="ECO:0007669"/>
    <property type="project" value="InterPro"/>
</dbReference>
<evidence type="ECO:0000256" key="3">
    <source>
        <dbReference type="ARBA" id="ARBA00022525"/>
    </source>
</evidence>
<dbReference type="GO" id="GO:0010001">
    <property type="term" value="P:glial cell differentiation"/>
    <property type="evidence" value="ECO:0007669"/>
    <property type="project" value="TreeGrafter"/>
</dbReference>
<dbReference type="CDD" id="cd03520">
    <property type="entry name" value="Link_domain_CSPGs_modules_2_4"/>
    <property type="match status" value="1"/>
</dbReference>
<dbReference type="CDD" id="cd03517">
    <property type="entry name" value="Link_domain_CSPGs_modules_1_3"/>
    <property type="match status" value="1"/>
</dbReference>
<dbReference type="InterPro" id="IPR003006">
    <property type="entry name" value="Ig/MHC_CS"/>
</dbReference>
<keyword evidence="10 13" id="KW-1015">Disulfide bond</keyword>
<dbReference type="GO" id="GO:0007155">
    <property type="term" value="P:cell adhesion"/>
    <property type="evidence" value="ECO:0007669"/>
    <property type="project" value="InterPro"/>
</dbReference>
<dbReference type="Proteomes" id="UP000694568">
    <property type="component" value="Unplaced"/>
</dbReference>
<evidence type="ECO:0000256" key="4">
    <source>
        <dbReference type="ARBA" id="ARBA00022530"/>
    </source>
</evidence>
<dbReference type="InterPro" id="IPR013106">
    <property type="entry name" value="Ig_V-set"/>
</dbReference>
<dbReference type="SMART" id="SM00409">
    <property type="entry name" value="IG"/>
    <property type="match status" value="1"/>
</dbReference>
<dbReference type="GeneTree" id="ENSGT00940000156102"/>
<protein>
    <recommendedName>
        <fullName evidence="18">Versican b</fullName>
    </recommendedName>
</protein>
<dbReference type="InterPro" id="IPR016187">
    <property type="entry name" value="CTDL_fold"/>
</dbReference>
<dbReference type="SUPFAM" id="SSF56436">
    <property type="entry name" value="C-type lectin-like"/>
    <property type="match status" value="2"/>
</dbReference>
<dbReference type="InterPro" id="IPR007110">
    <property type="entry name" value="Ig-like_dom"/>
</dbReference>
<keyword evidence="12" id="KW-0393">Immunoglobulin domain</keyword>
<evidence type="ECO:0000256" key="12">
    <source>
        <dbReference type="ARBA" id="ARBA00023319"/>
    </source>
</evidence>
<dbReference type="GO" id="GO:0045202">
    <property type="term" value="C:synapse"/>
    <property type="evidence" value="ECO:0007669"/>
    <property type="project" value="TreeGrafter"/>
</dbReference>
<name>A0A8C9YZ26_SANLU</name>
<evidence type="ECO:0000256" key="1">
    <source>
        <dbReference type="ARBA" id="ARBA00004498"/>
    </source>
</evidence>
<dbReference type="Gene3D" id="2.60.40.10">
    <property type="entry name" value="Immunoglobulins"/>
    <property type="match status" value="1"/>
</dbReference>
<reference evidence="16" key="2">
    <citation type="submission" date="2025-09" db="UniProtKB">
        <authorList>
            <consortium name="Ensembl"/>
        </authorList>
    </citation>
    <scope>IDENTIFICATION</scope>
</reference>
<evidence type="ECO:0000256" key="11">
    <source>
        <dbReference type="ARBA" id="ARBA00023180"/>
    </source>
</evidence>
<dbReference type="PROSITE" id="PS50835">
    <property type="entry name" value="IG_LIKE"/>
    <property type="match status" value="1"/>
</dbReference>
<accession>A0A8C9YZ26</accession>
<comment type="caution">
    <text evidence="13">Lacks conserved residue(s) required for the propagation of feature annotation.</text>
</comment>
<evidence type="ECO:0000256" key="9">
    <source>
        <dbReference type="ARBA" id="ARBA00022974"/>
    </source>
</evidence>
<evidence type="ECO:0000256" key="5">
    <source>
        <dbReference type="ARBA" id="ARBA00022536"/>
    </source>
</evidence>
<dbReference type="AlphaFoldDB" id="A0A8C9YZ26"/>
<dbReference type="GO" id="GO:0007417">
    <property type="term" value="P:central nervous system development"/>
    <property type="evidence" value="ECO:0007669"/>
    <property type="project" value="TreeGrafter"/>
</dbReference>
<dbReference type="Ensembl" id="ENSSLUT00000033221.1">
    <property type="protein sequence ID" value="ENSSLUP00000032199.1"/>
    <property type="gene ID" value="ENSSLUG00000014392.1"/>
</dbReference>
<keyword evidence="7" id="KW-0677">Repeat</keyword>
<keyword evidence="6" id="KW-0732">Signal</keyword>
<keyword evidence="11" id="KW-0325">Glycoprotein</keyword>
<dbReference type="InterPro" id="IPR036179">
    <property type="entry name" value="Ig-like_dom_sf"/>
</dbReference>
<feature type="disulfide bond" evidence="13">
    <location>
        <begin position="269"/>
        <end position="290"/>
    </location>
</feature>
<dbReference type="SUPFAM" id="SSF48726">
    <property type="entry name" value="Immunoglobulin"/>
    <property type="match status" value="1"/>
</dbReference>
<dbReference type="InterPro" id="IPR013783">
    <property type="entry name" value="Ig-like_fold"/>
</dbReference>
<evidence type="ECO:0000313" key="16">
    <source>
        <dbReference type="Ensembl" id="ENSSLUP00000032199.1"/>
    </source>
</evidence>
<evidence type="ECO:0000256" key="13">
    <source>
        <dbReference type="PROSITE-ProRule" id="PRU00323"/>
    </source>
</evidence>
<dbReference type="InterPro" id="IPR003599">
    <property type="entry name" value="Ig_sub"/>
</dbReference>
<dbReference type="InterPro" id="IPR000538">
    <property type="entry name" value="Link_dom"/>
</dbReference>
<organism evidence="16 17">
    <name type="scientific">Sander lucioperca</name>
    <name type="common">Pike-perch</name>
    <name type="synonym">Perca lucioperca</name>
    <dbReference type="NCBI Taxonomy" id="283035"/>
    <lineage>
        <taxon>Eukaryota</taxon>
        <taxon>Metazoa</taxon>
        <taxon>Chordata</taxon>
        <taxon>Craniata</taxon>
        <taxon>Vertebrata</taxon>
        <taxon>Euteleostomi</taxon>
        <taxon>Actinopterygii</taxon>
        <taxon>Neopterygii</taxon>
        <taxon>Teleostei</taxon>
        <taxon>Neoteleostei</taxon>
        <taxon>Acanthomorphata</taxon>
        <taxon>Eupercaria</taxon>
        <taxon>Perciformes</taxon>
        <taxon>Percoidei</taxon>
        <taxon>Percidae</taxon>
        <taxon>Luciopercinae</taxon>
        <taxon>Sander</taxon>
    </lineage>
</organism>
<keyword evidence="8" id="KW-0106">Calcium</keyword>
<dbReference type="GO" id="GO:0001501">
    <property type="term" value="P:skeletal system development"/>
    <property type="evidence" value="ECO:0007669"/>
    <property type="project" value="TreeGrafter"/>
</dbReference>
<keyword evidence="5" id="KW-0245">EGF-like domain</keyword>
<dbReference type="SMART" id="SM00406">
    <property type="entry name" value="IGv"/>
    <property type="match status" value="1"/>
</dbReference>
<dbReference type="SMART" id="SM00445">
    <property type="entry name" value="LINK"/>
    <property type="match status" value="2"/>
</dbReference>
<comment type="subcellular location">
    <subcellularLocation>
        <location evidence="1">Secreted</location>
        <location evidence="1">Extracellular space</location>
        <location evidence="1">Extracellular matrix</location>
    </subcellularLocation>
</comment>
<comment type="similarity">
    <text evidence="2">Belongs to the aggrecan/versican proteoglycan family.</text>
</comment>
<evidence type="ECO:0000256" key="7">
    <source>
        <dbReference type="ARBA" id="ARBA00022737"/>
    </source>
</evidence>
<feature type="domain" description="Link" evidence="15">
    <location>
        <begin position="225"/>
        <end position="322"/>
    </location>
</feature>
<keyword evidence="9" id="KW-0654">Proteoglycan</keyword>
<dbReference type="PANTHER" id="PTHR22804">
    <property type="entry name" value="AGGRECAN/VERSICAN PROTEOGLYCAN"/>
    <property type="match status" value="1"/>
</dbReference>
<evidence type="ECO:0000256" key="6">
    <source>
        <dbReference type="ARBA" id="ARBA00022729"/>
    </source>
</evidence>
<dbReference type="InterPro" id="IPR016186">
    <property type="entry name" value="C-type_lectin-like/link_sf"/>
</dbReference>
<keyword evidence="17" id="KW-1185">Reference proteome</keyword>
<dbReference type="PRINTS" id="PR01265">
    <property type="entry name" value="LINKMODULE"/>
</dbReference>
<reference evidence="16" key="1">
    <citation type="submission" date="2025-08" db="UniProtKB">
        <authorList>
            <consortium name="Ensembl"/>
        </authorList>
    </citation>
    <scope>IDENTIFICATION</scope>
</reference>
<feature type="domain" description="Link" evidence="15">
    <location>
        <begin position="124"/>
        <end position="219"/>
    </location>
</feature>
<proteinExistence type="inferred from homology"/>
<dbReference type="PANTHER" id="PTHR22804:SF6">
    <property type="entry name" value="VERSICAN CORE PROTEIN"/>
    <property type="match status" value="1"/>
</dbReference>
<evidence type="ECO:0000256" key="8">
    <source>
        <dbReference type="ARBA" id="ARBA00022837"/>
    </source>
</evidence>
<evidence type="ECO:0000256" key="2">
    <source>
        <dbReference type="ARBA" id="ARBA00006838"/>
    </source>
</evidence>
<evidence type="ECO:0000313" key="17">
    <source>
        <dbReference type="Proteomes" id="UP000694568"/>
    </source>
</evidence>
<dbReference type="PROSITE" id="PS00290">
    <property type="entry name" value="IG_MHC"/>
    <property type="match status" value="1"/>
</dbReference>
<dbReference type="FunFam" id="3.10.100.10:FF:000011">
    <property type="entry name" value="Aggrecan core protein"/>
    <property type="match status" value="1"/>
</dbReference>
<keyword evidence="4" id="KW-0272">Extracellular matrix</keyword>
<evidence type="ECO:0008006" key="18">
    <source>
        <dbReference type="Google" id="ProtNLM"/>
    </source>
</evidence>
<feature type="disulfide bond" evidence="13">
    <location>
        <begin position="170"/>
        <end position="191"/>
    </location>
</feature>
<feature type="domain" description="Ig-like" evidence="14">
    <location>
        <begin position="1"/>
        <end position="120"/>
    </location>
</feature>
<dbReference type="GO" id="GO:0002052">
    <property type="term" value="P:positive regulation of neuroblast proliferation"/>
    <property type="evidence" value="ECO:0007669"/>
    <property type="project" value="TreeGrafter"/>
</dbReference>
<evidence type="ECO:0000259" key="15">
    <source>
        <dbReference type="PROSITE" id="PS50963"/>
    </source>
</evidence>
<dbReference type="FunFam" id="3.10.100.10:FF:000002">
    <property type="entry name" value="Hyaluronan proteoglycan link protein 1"/>
    <property type="match status" value="1"/>
</dbReference>
<dbReference type="PROSITE" id="PS01241">
    <property type="entry name" value="LINK_1"/>
    <property type="match status" value="1"/>
</dbReference>